<sequence length="115" mass="12435">MTAEPGKKLCTNWCRLSPLTRQRKSRRGGDSGPDRYADLAACRRTLVALPCVDLPRRRLRGQQRAHGSAPFPDGGGSAGCVELTVADAESLWDLLHAGDQESRVGAPNRAPGNER</sequence>
<dbReference type="EMBL" id="BMQA01000017">
    <property type="protein sequence ID" value="GGJ32525.1"/>
    <property type="molecule type" value="Genomic_DNA"/>
</dbReference>
<organism evidence="2 3">
    <name type="scientific">Streptomyces brasiliensis</name>
    <dbReference type="NCBI Taxonomy" id="1954"/>
    <lineage>
        <taxon>Bacteria</taxon>
        <taxon>Bacillati</taxon>
        <taxon>Actinomycetota</taxon>
        <taxon>Actinomycetes</taxon>
        <taxon>Kitasatosporales</taxon>
        <taxon>Streptomycetaceae</taxon>
        <taxon>Streptomyces</taxon>
    </lineage>
</organism>
<accession>A0A917NWR2</accession>
<dbReference type="AlphaFoldDB" id="A0A917NWR2"/>
<proteinExistence type="predicted"/>
<evidence type="ECO:0000313" key="2">
    <source>
        <dbReference type="EMBL" id="GGJ32525.1"/>
    </source>
</evidence>
<dbReference type="GO" id="GO:0016740">
    <property type="term" value="F:transferase activity"/>
    <property type="evidence" value="ECO:0007669"/>
    <property type="project" value="InterPro"/>
</dbReference>
<keyword evidence="3" id="KW-1185">Reference proteome</keyword>
<dbReference type="CDD" id="cd16913">
    <property type="entry name" value="YkuD_like"/>
    <property type="match status" value="1"/>
</dbReference>
<reference evidence="2" key="2">
    <citation type="submission" date="2020-09" db="EMBL/GenBank/DDBJ databases">
        <authorList>
            <person name="Sun Q."/>
            <person name="Ohkuma M."/>
        </authorList>
    </citation>
    <scope>NUCLEOTIDE SEQUENCE</scope>
    <source>
        <strain evidence="2">JCM 3086</strain>
    </source>
</reference>
<protein>
    <submittedName>
        <fullName evidence="2">Uncharacterized protein</fullName>
    </submittedName>
</protein>
<reference evidence="2" key="1">
    <citation type="journal article" date="2014" name="Int. J. Syst. Evol. Microbiol.">
        <title>Complete genome sequence of Corynebacterium casei LMG S-19264T (=DSM 44701T), isolated from a smear-ripened cheese.</title>
        <authorList>
            <consortium name="US DOE Joint Genome Institute (JGI-PGF)"/>
            <person name="Walter F."/>
            <person name="Albersmeier A."/>
            <person name="Kalinowski J."/>
            <person name="Ruckert C."/>
        </authorList>
    </citation>
    <scope>NUCLEOTIDE SEQUENCE</scope>
    <source>
        <strain evidence="2">JCM 3086</strain>
    </source>
</reference>
<name>A0A917NWR2_9ACTN</name>
<dbReference type="InterPro" id="IPR005490">
    <property type="entry name" value="LD_TPept_cat_dom"/>
</dbReference>
<comment type="caution">
    <text evidence="2">The sequence shown here is derived from an EMBL/GenBank/DDBJ whole genome shotgun (WGS) entry which is preliminary data.</text>
</comment>
<feature type="region of interest" description="Disordered" evidence="1">
    <location>
        <begin position="96"/>
        <end position="115"/>
    </location>
</feature>
<evidence type="ECO:0000256" key="1">
    <source>
        <dbReference type="SAM" id="MobiDB-lite"/>
    </source>
</evidence>
<gene>
    <name evidence="2" type="ORF">GCM10010121_049640</name>
</gene>
<evidence type="ECO:0000313" key="3">
    <source>
        <dbReference type="Proteomes" id="UP000657574"/>
    </source>
</evidence>
<dbReference type="Proteomes" id="UP000657574">
    <property type="component" value="Unassembled WGS sequence"/>
</dbReference>